<protein>
    <submittedName>
        <fullName evidence="1">Uncharacterized protein</fullName>
    </submittedName>
</protein>
<gene>
    <name evidence="1" type="ORF">PsorP6_002851</name>
</gene>
<proteinExistence type="predicted"/>
<name>A0ACC0VJG4_9STRA</name>
<comment type="caution">
    <text evidence="1">The sequence shown here is derived from an EMBL/GenBank/DDBJ whole genome shotgun (WGS) entry which is preliminary data.</text>
</comment>
<evidence type="ECO:0000313" key="1">
    <source>
        <dbReference type="EMBL" id="KAI9906607.1"/>
    </source>
</evidence>
<dbReference type="Proteomes" id="UP001163321">
    <property type="component" value="Chromosome 8"/>
</dbReference>
<keyword evidence="2" id="KW-1185">Reference proteome</keyword>
<accession>A0ACC0VJG4</accession>
<reference evidence="1 2" key="1">
    <citation type="journal article" date="2022" name="bioRxiv">
        <title>The genome of the oomycete Peronosclerospora sorghi, a cosmopolitan pathogen of maize and sorghum, is inflated with dispersed pseudogenes.</title>
        <authorList>
            <person name="Fletcher K."/>
            <person name="Martin F."/>
            <person name="Isakeit T."/>
            <person name="Cavanaugh K."/>
            <person name="Magill C."/>
            <person name="Michelmore R."/>
        </authorList>
    </citation>
    <scope>NUCLEOTIDE SEQUENCE [LARGE SCALE GENOMIC DNA]</scope>
    <source>
        <strain evidence="1">P6</strain>
    </source>
</reference>
<organism evidence="1 2">
    <name type="scientific">Peronosclerospora sorghi</name>
    <dbReference type="NCBI Taxonomy" id="230839"/>
    <lineage>
        <taxon>Eukaryota</taxon>
        <taxon>Sar</taxon>
        <taxon>Stramenopiles</taxon>
        <taxon>Oomycota</taxon>
        <taxon>Peronosporomycetes</taxon>
        <taxon>Peronosporales</taxon>
        <taxon>Peronosporaceae</taxon>
        <taxon>Peronosclerospora</taxon>
    </lineage>
</organism>
<dbReference type="EMBL" id="CM047587">
    <property type="protein sequence ID" value="KAI9906607.1"/>
    <property type="molecule type" value="Genomic_DNA"/>
</dbReference>
<sequence length="98" mass="10807">MKGKSRESTDQESAGIVLDARWTGRGLFGKIEELRLGRAGIALHQDIEVATDTGILDKHVFAAKERERQGRLDVLVPIDGRLNAIDQSLGNIRLLNES</sequence>
<evidence type="ECO:0000313" key="2">
    <source>
        <dbReference type="Proteomes" id="UP001163321"/>
    </source>
</evidence>